<feature type="compositionally biased region" description="Polar residues" evidence="3">
    <location>
        <begin position="85"/>
        <end position="95"/>
    </location>
</feature>
<evidence type="ECO:0000256" key="3">
    <source>
        <dbReference type="SAM" id="MobiDB-lite"/>
    </source>
</evidence>
<reference evidence="5" key="1">
    <citation type="submission" date="2020-11" db="EMBL/GenBank/DDBJ databases">
        <authorList>
            <person name="Tran Van P."/>
        </authorList>
    </citation>
    <scope>NUCLEOTIDE SEQUENCE</scope>
</reference>
<proteinExistence type="predicted"/>
<dbReference type="EMBL" id="OD564271">
    <property type="protein sequence ID" value="CAD7437450.1"/>
    <property type="molecule type" value="Genomic_DNA"/>
</dbReference>
<name>A0A7R9EMF3_9NEOP</name>
<dbReference type="GO" id="GO:0004035">
    <property type="term" value="F:alkaline phosphatase activity"/>
    <property type="evidence" value="ECO:0007669"/>
    <property type="project" value="UniProtKB-EC"/>
</dbReference>
<evidence type="ECO:0000256" key="2">
    <source>
        <dbReference type="PIRSR" id="PIRSR601952-2"/>
    </source>
</evidence>
<dbReference type="PANTHER" id="PTHR11596:SF91">
    <property type="entry name" value="ALKALINE PHOSPHATASE-RELATED"/>
    <property type="match status" value="1"/>
</dbReference>
<feature type="binding site" evidence="2">
    <location>
        <position position="115"/>
    </location>
    <ligand>
        <name>Zn(2+)</name>
        <dbReference type="ChEBI" id="CHEBI:29105"/>
        <label>2</label>
    </ligand>
</feature>
<keyword evidence="2" id="KW-0862">Zinc</keyword>
<dbReference type="Pfam" id="PF00245">
    <property type="entry name" value="Alk_phosphatase"/>
    <property type="match status" value="1"/>
</dbReference>
<organism evidence="5">
    <name type="scientific">Timema bartmani</name>
    <dbReference type="NCBI Taxonomy" id="61472"/>
    <lineage>
        <taxon>Eukaryota</taxon>
        <taxon>Metazoa</taxon>
        <taxon>Ecdysozoa</taxon>
        <taxon>Arthropoda</taxon>
        <taxon>Hexapoda</taxon>
        <taxon>Insecta</taxon>
        <taxon>Pterygota</taxon>
        <taxon>Neoptera</taxon>
        <taxon>Polyneoptera</taxon>
        <taxon>Phasmatodea</taxon>
        <taxon>Timematodea</taxon>
        <taxon>Timematoidea</taxon>
        <taxon>Timematidae</taxon>
        <taxon>Timema</taxon>
    </lineage>
</organism>
<keyword evidence="2" id="KW-0479">Metal-binding</keyword>
<keyword evidence="4" id="KW-1133">Transmembrane helix</keyword>
<dbReference type="SUPFAM" id="SSF53649">
    <property type="entry name" value="Alkaline phosphatase-like"/>
    <property type="match status" value="1"/>
</dbReference>
<protein>
    <recommendedName>
        <fullName evidence="1">alkaline phosphatase</fullName>
        <ecNumber evidence="1">3.1.3.1</ecNumber>
    </recommendedName>
</protein>
<gene>
    <name evidence="5" type="ORF">TBIB3V08_LOCUS61</name>
</gene>
<comment type="cofactor">
    <cofactor evidence="2">
        <name>Zn(2+)</name>
        <dbReference type="ChEBI" id="CHEBI:29105"/>
    </cofactor>
    <text evidence="2">Binds 2 Zn(2+) ions.</text>
</comment>
<keyword evidence="4" id="KW-0472">Membrane</keyword>
<keyword evidence="4" id="KW-0812">Transmembrane</keyword>
<feature type="transmembrane region" description="Helical" evidence="4">
    <location>
        <begin position="220"/>
        <end position="237"/>
    </location>
</feature>
<evidence type="ECO:0000313" key="5">
    <source>
        <dbReference type="EMBL" id="CAD7437450.1"/>
    </source>
</evidence>
<dbReference type="InterPro" id="IPR017850">
    <property type="entry name" value="Alkaline_phosphatase_core_sf"/>
</dbReference>
<dbReference type="GO" id="GO:0046872">
    <property type="term" value="F:metal ion binding"/>
    <property type="evidence" value="ECO:0007669"/>
    <property type="project" value="UniProtKB-KW"/>
</dbReference>
<sequence length="238" mass="25382">MNTSKVNTIIAGDEAVLQLQRVGRHNRERIDESGVCMARVGAVSYVDYTGVLDVVANYRVDSKMSDMDGFPYSTLLYGNGPGYTQPRTVPSNYTSESEERNSVHGSAVPRQWATHGGEDVPVFAQGPLASVLFSGTFDQSYIPHAIAYAACLGEHAQRCSGGSDNYTQQQQQVVHACASPEVSSVSSPGGVVVVASSVMADDSQTAHGSSRRNILDDSNLTFLVVVTCATAVYHLAIT</sequence>
<dbReference type="InterPro" id="IPR001952">
    <property type="entry name" value="Alkaline_phosphatase"/>
</dbReference>
<dbReference type="PANTHER" id="PTHR11596">
    <property type="entry name" value="ALKALINE PHOSPHATASE"/>
    <property type="match status" value="1"/>
</dbReference>
<feature type="region of interest" description="Disordered" evidence="3">
    <location>
        <begin position="81"/>
        <end position="108"/>
    </location>
</feature>
<dbReference type="Gene3D" id="3.40.720.10">
    <property type="entry name" value="Alkaline Phosphatase, subunit A"/>
    <property type="match status" value="1"/>
</dbReference>
<accession>A0A7R9EMF3</accession>
<evidence type="ECO:0000256" key="1">
    <source>
        <dbReference type="ARBA" id="ARBA00012647"/>
    </source>
</evidence>
<dbReference type="AlphaFoldDB" id="A0A7R9EMF3"/>
<evidence type="ECO:0000256" key="4">
    <source>
        <dbReference type="SAM" id="Phobius"/>
    </source>
</evidence>
<dbReference type="EC" id="3.1.3.1" evidence="1"/>